<proteinExistence type="predicted"/>
<dbReference type="PANTHER" id="PTHR10622:SF10">
    <property type="entry name" value="HET DOMAIN-CONTAINING PROTEIN"/>
    <property type="match status" value="1"/>
</dbReference>
<name>A0A8H5BCP6_9AGAR</name>
<dbReference type="EMBL" id="JAACJM010000420">
    <property type="protein sequence ID" value="KAF5320033.1"/>
    <property type="molecule type" value="Genomic_DNA"/>
</dbReference>
<dbReference type="Pfam" id="PF06985">
    <property type="entry name" value="HET"/>
    <property type="match status" value="1"/>
</dbReference>
<feature type="domain" description="Heterokaryon incompatibility" evidence="1">
    <location>
        <begin position="23"/>
        <end position="119"/>
    </location>
</feature>
<reference evidence="2 3" key="1">
    <citation type="journal article" date="2020" name="ISME J.">
        <title>Uncovering the hidden diversity of litter-decomposition mechanisms in mushroom-forming fungi.</title>
        <authorList>
            <person name="Floudas D."/>
            <person name="Bentzer J."/>
            <person name="Ahren D."/>
            <person name="Johansson T."/>
            <person name="Persson P."/>
            <person name="Tunlid A."/>
        </authorList>
    </citation>
    <scope>NUCLEOTIDE SEQUENCE [LARGE SCALE GENOMIC DNA]</scope>
    <source>
        <strain evidence="2 3">CBS 291.85</strain>
    </source>
</reference>
<sequence length="137" mass="15684">MRLLDTTTLQLAYFAKEDETPPYAILSHTWGEEEVTFQDLTYNPTQARLKQGYDKIQKACALARKYSFKYIWIDTCCINKESSAELSEAINSMYRYYQNSRVCYAFLSDVDPDEDPRLKHSGSNGVGGLRVVGLCRS</sequence>
<evidence type="ECO:0000313" key="2">
    <source>
        <dbReference type="EMBL" id="KAF5320033.1"/>
    </source>
</evidence>
<dbReference type="InterPro" id="IPR010730">
    <property type="entry name" value="HET"/>
</dbReference>
<dbReference type="Proteomes" id="UP000559256">
    <property type="component" value="Unassembled WGS sequence"/>
</dbReference>
<gene>
    <name evidence="2" type="ORF">D9758_017725</name>
</gene>
<dbReference type="OrthoDB" id="3027305at2759"/>
<organism evidence="2 3">
    <name type="scientific">Tetrapyrgos nigripes</name>
    <dbReference type="NCBI Taxonomy" id="182062"/>
    <lineage>
        <taxon>Eukaryota</taxon>
        <taxon>Fungi</taxon>
        <taxon>Dikarya</taxon>
        <taxon>Basidiomycota</taxon>
        <taxon>Agaricomycotina</taxon>
        <taxon>Agaricomycetes</taxon>
        <taxon>Agaricomycetidae</taxon>
        <taxon>Agaricales</taxon>
        <taxon>Marasmiineae</taxon>
        <taxon>Marasmiaceae</taxon>
        <taxon>Tetrapyrgos</taxon>
    </lineage>
</organism>
<accession>A0A8H5BCP6</accession>
<evidence type="ECO:0000259" key="1">
    <source>
        <dbReference type="Pfam" id="PF06985"/>
    </source>
</evidence>
<protein>
    <recommendedName>
        <fullName evidence="1">Heterokaryon incompatibility domain-containing protein</fullName>
    </recommendedName>
</protein>
<evidence type="ECO:0000313" key="3">
    <source>
        <dbReference type="Proteomes" id="UP000559256"/>
    </source>
</evidence>
<keyword evidence="3" id="KW-1185">Reference proteome</keyword>
<comment type="caution">
    <text evidence="2">The sequence shown here is derived from an EMBL/GenBank/DDBJ whole genome shotgun (WGS) entry which is preliminary data.</text>
</comment>
<dbReference type="PANTHER" id="PTHR10622">
    <property type="entry name" value="HET DOMAIN-CONTAINING PROTEIN"/>
    <property type="match status" value="1"/>
</dbReference>
<dbReference type="AlphaFoldDB" id="A0A8H5BCP6"/>